<feature type="compositionally biased region" description="Basic and acidic residues" evidence="9">
    <location>
        <begin position="911"/>
        <end position="930"/>
    </location>
</feature>
<feature type="compositionally biased region" description="Pro residues" evidence="9">
    <location>
        <begin position="257"/>
        <end position="268"/>
    </location>
</feature>
<dbReference type="NCBIfam" id="TIGR00231">
    <property type="entry name" value="small_GTP"/>
    <property type="match status" value="1"/>
</dbReference>
<dbReference type="EMBL" id="QBIY01013357">
    <property type="protein sequence ID" value="RXN06877.1"/>
    <property type="molecule type" value="Genomic_DNA"/>
</dbReference>
<evidence type="ECO:0000256" key="8">
    <source>
        <dbReference type="ARBA" id="ARBA00023288"/>
    </source>
</evidence>
<feature type="domain" description="BMERB" evidence="13">
    <location>
        <begin position="2005"/>
        <end position="2139"/>
    </location>
</feature>
<feature type="compositionally biased region" description="Basic and acidic residues" evidence="9">
    <location>
        <begin position="698"/>
        <end position="743"/>
    </location>
</feature>
<dbReference type="PROSITE" id="PS51417">
    <property type="entry name" value="ARF"/>
    <property type="match status" value="1"/>
</dbReference>
<gene>
    <name evidence="14" type="ORF">ROHU_012158</name>
</gene>
<feature type="region of interest" description="Disordered" evidence="9">
    <location>
        <begin position="857"/>
        <end position="990"/>
    </location>
</feature>
<dbReference type="Gene3D" id="1.10.418.10">
    <property type="entry name" value="Calponin-like domain"/>
    <property type="match status" value="1"/>
</dbReference>
<dbReference type="PROSITE" id="PS50057">
    <property type="entry name" value="FERM_3"/>
    <property type="match status" value="1"/>
</dbReference>
<comment type="subcellular location">
    <subcellularLocation>
        <location evidence="1">Endosome</location>
    </subcellularLocation>
</comment>
<keyword evidence="8" id="KW-0449">Lipoprotein</keyword>
<dbReference type="InterPro" id="IPR027417">
    <property type="entry name" value="P-loop_NTPase"/>
</dbReference>
<dbReference type="InterPro" id="IPR019748">
    <property type="entry name" value="FERM_central"/>
</dbReference>
<feature type="region of interest" description="Disordered" evidence="9">
    <location>
        <begin position="2288"/>
        <end position="2308"/>
    </location>
</feature>
<feature type="compositionally biased region" description="Polar residues" evidence="9">
    <location>
        <begin position="936"/>
        <end position="947"/>
    </location>
</feature>
<dbReference type="PANTHER" id="PTHR23167:SF42">
    <property type="entry name" value="EH DOMAIN-BINDING PROTEIN 1-LIKE PROTEIN 1"/>
    <property type="match status" value="1"/>
</dbReference>
<feature type="region of interest" description="Disordered" evidence="9">
    <location>
        <begin position="1878"/>
        <end position="2002"/>
    </location>
</feature>
<dbReference type="SMART" id="SM01203">
    <property type="entry name" value="DUF3585"/>
    <property type="match status" value="1"/>
</dbReference>
<dbReference type="SMART" id="SM00174">
    <property type="entry name" value="RHO"/>
    <property type="match status" value="1"/>
</dbReference>
<dbReference type="InterPro" id="IPR005225">
    <property type="entry name" value="Small_GTP-bd"/>
</dbReference>
<keyword evidence="15" id="KW-1185">Reference proteome</keyword>
<evidence type="ECO:0000259" key="13">
    <source>
        <dbReference type="PROSITE" id="PS51848"/>
    </source>
</evidence>
<feature type="region of interest" description="Disordered" evidence="9">
    <location>
        <begin position="1376"/>
        <end position="1539"/>
    </location>
</feature>
<keyword evidence="3" id="KW-0597">Phosphoprotein</keyword>
<dbReference type="PROSITE" id="PS51840">
    <property type="entry name" value="C2_NT"/>
    <property type="match status" value="1"/>
</dbReference>
<dbReference type="Pfam" id="PF00373">
    <property type="entry name" value="FERM_M"/>
    <property type="match status" value="1"/>
</dbReference>
<dbReference type="SUPFAM" id="SSF47576">
    <property type="entry name" value="Calponin-homology domain, CH-domain"/>
    <property type="match status" value="1"/>
</dbReference>
<feature type="compositionally biased region" description="Basic and acidic residues" evidence="9">
    <location>
        <begin position="857"/>
        <end position="866"/>
    </location>
</feature>
<dbReference type="Gene3D" id="3.40.50.300">
    <property type="entry name" value="P-loop containing nucleotide triphosphate hydrolases"/>
    <property type="match status" value="1"/>
</dbReference>
<feature type="region of interest" description="Disordered" evidence="9">
    <location>
        <begin position="1586"/>
        <end position="1679"/>
    </location>
</feature>
<dbReference type="InterPro" id="IPR000299">
    <property type="entry name" value="FERM_domain"/>
</dbReference>
<dbReference type="InterPro" id="IPR019749">
    <property type="entry name" value="Band_41_domain"/>
</dbReference>
<evidence type="ECO:0000259" key="11">
    <source>
        <dbReference type="PROSITE" id="PS50057"/>
    </source>
</evidence>
<dbReference type="Pfam" id="PF24522">
    <property type="entry name" value="KRIT1_FRMD8_FERM_C"/>
    <property type="match status" value="1"/>
</dbReference>
<feature type="domain" description="C2 NT-type" evidence="12">
    <location>
        <begin position="8"/>
        <end position="158"/>
    </location>
</feature>
<dbReference type="GO" id="GO:0005768">
    <property type="term" value="C:endosome"/>
    <property type="evidence" value="ECO:0007669"/>
    <property type="project" value="UniProtKB-SubCell"/>
</dbReference>
<dbReference type="PROSITE" id="PS51421">
    <property type="entry name" value="RAS"/>
    <property type="match status" value="1"/>
</dbReference>
<evidence type="ECO:0000256" key="9">
    <source>
        <dbReference type="SAM" id="MobiDB-lite"/>
    </source>
</evidence>
<dbReference type="STRING" id="84645.A0A498LMU5"/>
<evidence type="ECO:0000256" key="1">
    <source>
        <dbReference type="ARBA" id="ARBA00004177"/>
    </source>
</evidence>
<evidence type="ECO:0007829" key="16">
    <source>
        <dbReference type="PeptideAtlas" id="A0A498LMU5"/>
    </source>
</evidence>
<feature type="compositionally biased region" description="Basic and acidic residues" evidence="9">
    <location>
        <begin position="1425"/>
        <end position="1434"/>
    </location>
</feature>
<dbReference type="InterPro" id="IPR036872">
    <property type="entry name" value="CH_dom_sf"/>
</dbReference>
<dbReference type="SMART" id="SM00176">
    <property type="entry name" value="RAN"/>
    <property type="match status" value="1"/>
</dbReference>
<feature type="region of interest" description="Disordered" evidence="9">
    <location>
        <begin position="546"/>
        <end position="572"/>
    </location>
</feature>
<keyword evidence="4" id="KW-0547">Nucleotide-binding</keyword>
<dbReference type="SUPFAM" id="SSF52540">
    <property type="entry name" value="P-loop containing nucleoside triphosphate hydrolases"/>
    <property type="match status" value="1"/>
</dbReference>
<feature type="compositionally biased region" description="Polar residues" evidence="9">
    <location>
        <begin position="337"/>
        <end position="358"/>
    </location>
</feature>
<comment type="similarity">
    <text evidence="2">Belongs to the small GTPase superfamily. Rab family.</text>
</comment>
<dbReference type="InterPro" id="IPR057289">
    <property type="entry name" value="Rab1/Ypt1"/>
</dbReference>
<feature type="region of interest" description="Disordered" evidence="9">
    <location>
        <begin position="1102"/>
        <end position="1122"/>
    </location>
</feature>
<dbReference type="FunFam" id="1.10.418.10:FF:000023">
    <property type="entry name" value="EH domain-binding protein 1 isoform X1"/>
    <property type="match status" value="1"/>
</dbReference>
<feature type="region of interest" description="Disordered" evidence="9">
    <location>
        <begin position="1139"/>
        <end position="1161"/>
    </location>
</feature>
<proteinExistence type="evidence at protein level"/>
<keyword evidence="7" id="KW-0342">GTP-binding</keyword>
<feature type="compositionally biased region" description="Basic and acidic residues" evidence="9">
    <location>
        <begin position="320"/>
        <end position="333"/>
    </location>
</feature>
<dbReference type="InterPro" id="IPR011993">
    <property type="entry name" value="PH-like_dom_sf"/>
</dbReference>
<dbReference type="Pfam" id="PF00071">
    <property type="entry name" value="Ras"/>
    <property type="match status" value="1"/>
</dbReference>
<dbReference type="InterPro" id="IPR022735">
    <property type="entry name" value="bMERB_dom"/>
</dbReference>
<dbReference type="PROSITE" id="PS50021">
    <property type="entry name" value="CH"/>
    <property type="match status" value="1"/>
</dbReference>
<evidence type="ECO:0000313" key="15">
    <source>
        <dbReference type="Proteomes" id="UP000290572"/>
    </source>
</evidence>
<dbReference type="Proteomes" id="UP000290572">
    <property type="component" value="Unassembled WGS sequence"/>
</dbReference>
<feature type="compositionally biased region" description="Pro residues" evidence="9">
    <location>
        <begin position="240"/>
        <end position="249"/>
    </location>
</feature>
<feature type="domain" description="FERM" evidence="11">
    <location>
        <begin position="2316"/>
        <end position="2667"/>
    </location>
</feature>
<dbReference type="InterPro" id="IPR019448">
    <property type="entry name" value="NT-C2"/>
</dbReference>
<dbReference type="Pfam" id="PF12130">
    <property type="entry name" value="bMERB_dom"/>
    <property type="match status" value="2"/>
</dbReference>
<dbReference type="Gene3D" id="1.20.80.10">
    <property type="match status" value="1"/>
</dbReference>
<feature type="region of interest" description="Disordered" evidence="9">
    <location>
        <begin position="180"/>
        <end position="385"/>
    </location>
</feature>
<evidence type="ECO:0000256" key="4">
    <source>
        <dbReference type="ARBA" id="ARBA00022741"/>
    </source>
</evidence>
<keyword evidence="5" id="KW-0967">Endosome</keyword>
<dbReference type="PROSITE" id="PS51420">
    <property type="entry name" value="RHO"/>
    <property type="match status" value="1"/>
</dbReference>
<dbReference type="SMART" id="SM00177">
    <property type="entry name" value="ARF"/>
    <property type="match status" value="1"/>
</dbReference>
<dbReference type="SMART" id="SM00175">
    <property type="entry name" value="RAB"/>
    <property type="match status" value="1"/>
</dbReference>
<dbReference type="PRINTS" id="PR00449">
    <property type="entry name" value="RASTRNSFRMNG"/>
</dbReference>
<dbReference type="SMART" id="SM00173">
    <property type="entry name" value="RAS"/>
    <property type="match status" value="1"/>
</dbReference>
<dbReference type="GO" id="GO:0005525">
    <property type="term" value="F:GTP binding"/>
    <property type="evidence" value="ECO:0007669"/>
    <property type="project" value="UniProtKB-KW"/>
</dbReference>
<feature type="region of interest" description="Disordered" evidence="9">
    <location>
        <begin position="2666"/>
        <end position="2700"/>
    </location>
</feature>
<dbReference type="Pfam" id="PF00307">
    <property type="entry name" value="CH"/>
    <property type="match status" value="1"/>
</dbReference>
<feature type="compositionally biased region" description="Polar residues" evidence="9">
    <location>
        <begin position="1667"/>
        <end position="1676"/>
    </location>
</feature>
<keyword evidence="6" id="KW-0175">Coiled coil</keyword>
<comment type="caution">
    <text evidence="14">The sequence shown here is derived from an EMBL/GenBank/DDBJ whole genome shotgun (WGS) entry which is preliminary data.</text>
</comment>
<dbReference type="InterPro" id="IPR014352">
    <property type="entry name" value="FERM/acyl-CoA-bd_prot_sf"/>
</dbReference>
<evidence type="ECO:0000313" key="14">
    <source>
        <dbReference type="EMBL" id="RXN06877.1"/>
    </source>
</evidence>
<evidence type="ECO:0000256" key="3">
    <source>
        <dbReference type="ARBA" id="ARBA00022553"/>
    </source>
</evidence>
<dbReference type="InterPro" id="IPR057096">
    <property type="entry name" value="KRIT1_FRMD8_FERM_C"/>
</dbReference>
<dbReference type="CDD" id="cd01869">
    <property type="entry name" value="Rab1_Ypt1"/>
    <property type="match status" value="1"/>
</dbReference>
<reference evidence="14 15" key="1">
    <citation type="submission" date="2018-03" db="EMBL/GenBank/DDBJ databases">
        <title>Draft genome sequence of Rohu Carp (Labeo rohita).</title>
        <authorList>
            <person name="Das P."/>
            <person name="Kushwaha B."/>
            <person name="Joshi C.G."/>
            <person name="Kumar D."/>
            <person name="Nagpure N.S."/>
            <person name="Sahoo L."/>
            <person name="Das S.P."/>
            <person name="Bit A."/>
            <person name="Patnaik S."/>
            <person name="Meher P.K."/>
            <person name="Jayasankar P."/>
            <person name="Koringa P.G."/>
            <person name="Patel N.V."/>
            <person name="Hinsu A.T."/>
            <person name="Kumar R."/>
            <person name="Pandey M."/>
            <person name="Agarwal S."/>
            <person name="Srivastava S."/>
            <person name="Singh M."/>
            <person name="Iquebal M.A."/>
            <person name="Jaiswal S."/>
            <person name="Angadi U.B."/>
            <person name="Kumar N."/>
            <person name="Raza M."/>
            <person name="Shah T.M."/>
            <person name="Rai A."/>
            <person name="Jena J.K."/>
        </authorList>
    </citation>
    <scope>NUCLEOTIDE SEQUENCE [LARGE SCALE GENOMIC DNA]</scope>
    <source>
        <strain evidence="14">DASCIFA01</strain>
        <tissue evidence="14">Testis</tissue>
    </source>
</reference>
<feature type="compositionally biased region" description="Basic and acidic residues" evidence="9">
    <location>
        <begin position="874"/>
        <end position="896"/>
    </location>
</feature>
<accession>A0A498LMU5</accession>
<feature type="region of interest" description="Disordered" evidence="9">
    <location>
        <begin position="697"/>
        <end position="743"/>
    </location>
</feature>
<evidence type="ECO:0000256" key="7">
    <source>
        <dbReference type="ARBA" id="ARBA00023134"/>
    </source>
</evidence>
<dbReference type="CDD" id="cd21198">
    <property type="entry name" value="CH_EHBP"/>
    <property type="match status" value="1"/>
</dbReference>
<dbReference type="PROSITE" id="PS51848">
    <property type="entry name" value="BMERB"/>
    <property type="match status" value="1"/>
</dbReference>
<dbReference type="InterPro" id="IPR001806">
    <property type="entry name" value="Small_GTPase"/>
</dbReference>
<evidence type="ECO:0000256" key="5">
    <source>
        <dbReference type="ARBA" id="ARBA00022753"/>
    </source>
</evidence>
<protein>
    <submittedName>
        <fullName evidence="14">EH domain-binding 1 1 isoform X7</fullName>
    </submittedName>
</protein>
<dbReference type="Gene3D" id="3.10.20.90">
    <property type="entry name" value="Phosphatidylinositol 3-kinase Catalytic Subunit, Chain A, domain 1"/>
    <property type="match status" value="1"/>
</dbReference>
<dbReference type="InterPro" id="IPR035963">
    <property type="entry name" value="FERM_2"/>
</dbReference>
<feature type="compositionally biased region" description="Basic and acidic residues" evidence="9">
    <location>
        <begin position="1912"/>
        <end position="1923"/>
    </location>
</feature>
<feature type="region of interest" description="Disordered" evidence="9">
    <location>
        <begin position="1282"/>
        <end position="1309"/>
    </location>
</feature>
<dbReference type="InterPro" id="IPR050540">
    <property type="entry name" value="F-actin_Monoox_Mical"/>
</dbReference>
<dbReference type="GO" id="GO:0003924">
    <property type="term" value="F:GTPase activity"/>
    <property type="evidence" value="ECO:0007669"/>
    <property type="project" value="InterPro"/>
</dbReference>
<feature type="compositionally biased region" description="Basic and acidic residues" evidence="9">
    <location>
        <begin position="2288"/>
        <end position="2302"/>
    </location>
</feature>
<evidence type="ECO:0000256" key="6">
    <source>
        <dbReference type="ARBA" id="ARBA00023054"/>
    </source>
</evidence>
<feature type="compositionally biased region" description="Polar residues" evidence="9">
    <location>
        <begin position="1508"/>
        <end position="1520"/>
    </location>
</feature>
<sequence length="2756" mass="305593">MTSVWKRLQRVGKKATKFQFVASYQELVLECTKKWQPDKLRVVWTRRNRRICSKLHSWQPGIKNPYRGMVVWPVPENVDITVTLYRDPHADEFEDKEWTFFIENETAKGSRKVLASVDLNVKKFASATHSQTDLMLKMKPLSVKVVEATLKLSLSCVFLKEGKATDEDMQSLASLMSVKPTDIGNLDDFNESDEEEDKRSSTGVNISTAAPVSGKDRPAGGVLSRPVSSTVHKPDLASRPPLPTPPTMPSPARSRPPRPPPIAQPQTPPDSHTEQNAAGSLPPALPKIFQPSPGSEIPRELNTLTEEDQTNPFLQDILAEELKDSEPKTEQHRPSRTVCSISIANQQSPATLRQPETISTERKELKPATGVKSLGPVGKSSMDTSGVQLVEASRSVDLDIGTVPPPHPFSAPVVSTHMEKNQVFIAEKPPLAEEEPDFKVADFDKIIITSQPIKDVSVSKRLEKEPLIIDTEQPTQASLVQAVSVTDDDLLQQPKNTKIESAGEVSIKEEPNMQDTKGALLCAELNKSDEDKIIKKFASTVVTPTEHNIPNILSSSSPLKQEPTNVPNNKSQVWVEDAVASKSNSSLREKQSCKDHLDKSLTIEESPIEMAFTPPKRPSVSLKAAAPQISDLPKEFPPIHPQSLEPKVLKCISEQTPAVSQPAKPELIVKESDNTVLTQKSVEVHSLAQAEVPIWSSLEEKTKDQGDEARDEEINKHKTPEKMPKDDNKEEMSTKKSLEAGKEKAVIQVEDAENLSLNKPDSQEPIPSIVLKLQPAEPIKEKKKEAVKVSKPVRMKPSLPVISPAVAVTEKDNRTSPHLEEICTLTPNLSLDTKSDENGLNKKVTFEEESVLWAAVEEKSKEKTDEGVSTAKLIPEKEVLDRGQHGQETSENKPTEQEDSFTLSHFHHKLDKNANKESQREDSKEKTNKEEDSDNKMLQTGCETIWTQAGPKEDLKSVRSGTELGREPDVGTDRNMDTCKQEPDSVSDQEDVSVGFIRGIFGVLYKGYETMTSVLQQPSTTETDDTVLDDQDGSVVEILPPEAFSDTKIEHPTDDEPQESIIHDLLPSGESQIDIQTSEPVAMSLVECLKLAARETQSGSMYFKTQDKGSPSKQKATNEQILRNDKSIKVELKSERVISKEEKNEEPLESAQEDITAEKEVQSLSSVETGHLMTEVDFEEITIHESPKRNRHEELLPGKIKGADLRPMAESEGSQEELEFELGQEYIGTVWSAELYMDGGPEESSIPPISQPKAFTLESPQTAFPPESGSILKDTTPMETISQPASKVLPPCQDKTMQSPPAVPLQEVGPDAVNQNMSAVAAKGHEQGTTSLHVTIETAAVKTVEKCKDVAKETSENDLSPLEGDNTKTMCINSASKVEMEKESSPVITKASERPKDINVDENVVSGKDVSPRSSVVPWPFPSPKPERHREPSKSAESSSLKVDDLSEESVLLEKIRQMAEEDTAQPSASTPRTKKRLIPCESDFELPPSPPMQLKSSKPPVDEIRPNSDQTEITKTLGSPPSVISPEQTNEKIDISHSQTVPLETFKLDEHREASARNAVLDDNVQLNKQEQNIQLECMAAERECQDTPAVKPTNQTENTEAENKNKEEPELSTDISEEAQIEQDRPPSPVPDELSGHPQEEESSNVTPEAKVSETPSRSPGRMQVNGQTTTDSSHVIVPPTRSKKKIIPPPMDLAIVKTMDESIKEGSAVPGLDFANPLPSPGLVNSSQSLLEWCQEITKKYKGVKITNFSTSWRNGLAFCAILHHFHPEIIDFGALEPHNIKQNNKAAFDGFASLGISRLLEPSDMVLLSVPDRLIVMTYLCQIRAHFTGQELSVLQIEQNNSQSSYAVAGPNQGPDIQTAAKFCAERLQAGALTGDSNSKDSVGDEGSDSAAKLNGGLVAPPRTKRTGKVEEKGSKETEGGAQTPVAPPRPNAAASRSGFGHIRDADLVKKRRSRLKSESMDETDSKESDKGELTDEGTNGSTAARESAETELQEANQDVKSAEFETMCLQDTNQYVLSELQALETEQKHIDSRAAVVEKRLRKIMETGSDKDEEEKLIQEWFTLVNKKNALIRRQDHLELLYVLIYWQKTQAQQHREQLLLQELVSLVNKRDELVRDMDAKERVALEEDERLEKGLEARRRKYSNKENDYLFKLLLIGDSGVGKSCILLRFADDTYTESFISTIGVDFKIRTIELDGKTIKLQIWDTAGQERFRTITSSYYRGAHGIIVVYDVTDQESYNNVKQWLKEIDRYASENVNKLLVGNKCDLTTKKVVDYTTAKMEGDDGDFPHEPSEHSHSQRGSVASSVTRAQDLLVYLASDSAVHLTLEGLGCMNAQELGRNVREALNIPNSAVDVFAFWFCSPLLDLQLKPKHLPYKLCRQWQDLLYRFTEAPAEDISQDEPCLLYKRNVFYPRSKELQIEDEGVLRLLYDEAKTNILEGRYPCDPEHWLTLGALSCAIELGTGLDDQALTAAIREKKLSSFLPAHAALGGGGFLSTLRGRGGRNAEMEQNLIKEYRSVCSSAATGSNQEPIALLRQYLRSCHTLPYYGCAFFMGEIDKPAQGLLHRGGRKAVSVGISLEGVYVMDVKEKHILLGLKFSELSWDHSYPETEGDSHILWLEFDGEEAGTPVNKLLKIYSKQAELMSGLIEFCVELRSVGESAATGTDGEVTPSQEPTARETNEKTQERRQGKLRRQSSVVCSRVHSLNTISYVDDGKEIKRLKPKRAASFFTRQAQPPTYSAVQVTESLEQG</sequence>
<dbReference type="Gene3D" id="2.30.29.30">
    <property type="entry name" value="Pleckstrin-homology domain (PH domain)/Phosphotyrosine-binding domain (PTB)"/>
    <property type="match status" value="1"/>
</dbReference>
<feature type="compositionally biased region" description="Polar residues" evidence="9">
    <location>
        <begin position="1108"/>
        <end position="1121"/>
    </location>
</feature>
<dbReference type="PANTHER" id="PTHR23167">
    <property type="entry name" value="CALPONIN HOMOLOGY DOMAIN-CONTAINING PROTEIN DDB_G0272472-RELATED"/>
    <property type="match status" value="1"/>
</dbReference>
<feature type="compositionally biased region" description="Basic and acidic residues" evidence="9">
    <location>
        <begin position="964"/>
        <end position="983"/>
    </location>
</feature>
<evidence type="ECO:0000259" key="12">
    <source>
        <dbReference type="PROSITE" id="PS51840"/>
    </source>
</evidence>
<name>A0A498LMU5_LABRO</name>
<keyword evidence="16" id="KW-1267">Proteomics identification</keyword>
<feature type="domain" description="Calponin-homology (CH)" evidence="10">
    <location>
        <begin position="1727"/>
        <end position="1832"/>
    </location>
</feature>
<dbReference type="CDD" id="cd14473">
    <property type="entry name" value="FERM_B-lobe"/>
    <property type="match status" value="1"/>
</dbReference>
<dbReference type="FunFam" id="3.40.50.300:FF:001447">
    <property type="entry name" value="Ras-related protein Rab-1B"/>
    <property type="match status" value="1"/>
</dbReference>
<feature type="compositionally biased region" description="Polar residues" evidence="9">
    <location>
        <begin position="201"/>
        <end position="210"/>
    </location>
</feature>
<dbReference type="Pfam" id="PF10358">
    <property type="entry name" value="NT-C2"/>
    <property type="match status" value="1"/>
</dbReference>
<dbReference type="InterPro" id="IPR001715">
    <property type="entry name" value="CH_dom"/>
</dbReference>
<dbReference type="SMART" id="SM00033">
    <property type="entry name" value="CH"/>
    <property type="match status" value="1"/>
</dbReference>
<feature type="compositionally biased region" description="Basic and acidic residues" evidence="9">
    <location>
        <begin position="2681"/>
        <end position="2694"/>
    </location>
</feature>
<dbReference type="PROSITE" id="PS51419">
    <property type="entry name" value="RAB"/>
    <property type="match status" value="1"/>
</dbReference>
<evidence type="ECO:0000259" key="10">
    <source>
        <dbReference type="PROSITE" id="PS50021"/>
    </source>
</evidence>
<feature type="compositionally biased region" description="Basic and acidic residues" evidence="9">
    <location>
        <begin position="1960"/>
        <end position="1978"/>
    </location>
</feature>
<evidence type="ECO:0000256" key="2">
    <source>
        <dbReference type="ARBA" id="ARBA00006270"/>
    </source>
</evidence>
<dbReference type="SMART" id="SM00295">
    <property type="entry name" value="B41"/>
    <property type="match status" value="1"/>
</dbReference>
<organism evidence="14 15">
    <name type="scientific">Labeo rohita</name>
    <name type="common">Indian major carp</name>
    <name type="synonym">Cyprinus rohita</name>
    <dbReference type="NCBI Taxonomy" id="84645"/>
    <lineage>
        <taxon>Eukaryota</taxon>
        <taxon>Metazoa</taxon>
        <taxon>Chordata</taxon>
        <taxon>Craniata</taxon>
        <taxon>Vertebrata</taxon>
        <taxon>Euteleostomi</taxon>
        <taxon>Actinopterygii</taxon>
        <taxon>Neopterygii</taxon>
        <taxon>Teleostei</taxon>
        <taxon>Ostariophysi</taxon>
        <taxon>Cypriniformes</taxon>
        <taxon>Cyprinidae</taxon>
        <taxon>Labeoninae</taxon>
        <taxon>Labeonini</taxon>
        <taxon>Labeo</taxon>
    </lineage>
</organism>
<dbReference type="SUPFAM" id="SSF47031">
    <property type="entry name" value="Second domain of FERM"/>
    <property type="match status" value="1"/>
</dbReference>